<dbReference type="EMBL" id="MFGW01000093">
    <property type="protein sequence ID" value="OGF66394.1"/>
    <property type="molecule type" value="Genomic_DNA"/>
</dbReference>
<evidence type="ECO:0000259" key="1">
    <source>
        <dbReference type="Pfam" id="PF02769"/>
    </source>
</evidence>
<dbReference type="Proteomes" id="UP000178943">
    <property type="component" value="Unassembled WGS sequence"/>
</dbReference>
<dbReference type="AlphaFoldDB" id="A0A1F5VSJ0"/>
<dbReference type="InterPro" id="IPR010918">
    <property type="entry name" value="PurM-like_C_dom"/>
</dbReference>
<feature type="domain" description="PurM-like C-terminal" evidence="1">
    <location>
        <begin position="5"/>
        <end position="156"/>
    </location>
</feature>
<dbReference type="InterPro" id="IPR029062">
    <property type="entry name" value="Class_I_gatase-like"/>
</dbReference>
<dbReference type="SMART" id="SM01211">
    <property type="entry name" value="GATase_5"/>
    <property type="match status" value="1"/>
</dbReference>
<organism evidence="2 3">
    <name type="scientific">Candidatus Fischerbacteria bacterium RBG_13_37_8</name>
    <dbReference type="NCBI Taxonomy" id="1817863"/>
    <lineage>
        <taxon>Bacteria</taxon>
        <taxon>Candidatus Fischeribacteriota</taxon>
    </lineage>
</organism>
<dbReference type="PANTHER" id="PTHR10099:SF1">
    <property type="entry name" value="PHOSPHORIBOSYLFORMYLGLYCINAMIDINE SYNTHASE"/>
    <property type="match status" value="1"/>
</dbReference>
<dbReference type="Pfam" id="PF13507">
    <property type="entry name" value="GATase_5"/>
    <property type="match status" value="1"/>
</dbReference>
<dbReference type="GO" id="GO:0006164">
    <property type="term" value="P:purine nucleotide biosynthetic process"/>
    <property type="evidence" value="ECO:0007669"/>
    <property type="project" value="TreeGrafter"/>
</dbReference>
<dbReference type="PROSITE" id="PS51273">
    <property type="entry name" value="GATASE_TYPE_1"/>
    <property type="match status" value="1"/>
</dbReference>
<dbReference type="STRING" id="1817863.A2Y62_12550"/>
<reference evidence="2 3" key="1">
    <citation type="journal article" date="2016" name="Nat. Commun.">
        <title>Thousands of microbial genomes shed light on interconnected biogeochemical processes in an aquifer system.</title>
        <authorList>
            <person name="Anantharaman K."/>
            <person name="Brown C.T."/>
            <person name="Hug L.A."/>
            <person name="Sharon I."/>
            <person name="Castelle C.J."/>
            <person name="Probst A.J."/>
            <person name="Thomas B.C."/>
            <person name="Singh A."/>
            <person name="Wilkins M.J."/>
            <person name="Karaoz U."/>
            <person name="Brodie E.L."/>
            <person name="Williams K.H."/>
            <person name="Hubbard S.S."/>
            <person name="Banfield J.F."/>
        </authorList>
    </citation>
    <scope>NUCLEOTIDE SEQUENCE [LARGE SCALE GENOMIC DNA]</scope>
</reference>
<dbReference type="GO" id="GO:0005737">
    <property type="term" value="C:cytoplasm"/>
    <property type="evidence" value="ECO:0007669"/>
    <property type="project" value="TreeGrafter"/>
</dbReference>
<dbReference type="InterPro" id="IPR036921">
    <property type="entry name" value="PurM-like_N_sf"/>
</dbReference>
<dbReference type="Gene3D" id="3.90.650.10">
    <property type="entry name" value="PurM-like C-terminal domain"/>
    <property type="match status" value="2"/>
</dbReference>
<dbReference type="SUPFAM" id="SSF52317">
    <property type="entry name" value="Class I glutamine amidotransferase-like"/>
    <property type="match status" value="1"/>
</dbReference>
<dbReference type="PANTHER" id="PTHR10099">
    <property type="entry name" value="PHOSPHORIBOSYLFORMYLGLYCINAMIDINE SYNTHASE"/>
    <property type="match status" value="1"/>
</dbReference>
<dbReference type="InterPro" id="IPR010141">
    <property type="entry name" value="FGAM_synthase"/>
</dbReference>
<dbReference type="CDD" id="cd02204">
    <property type="entry name" value="PurL_repeat2"/>
    <property type="match status" value="1"/>
</dbReference>
<dbReference type="InterPro" id="IPR036676">
    <property type="entry name" value="PurM-like_C_sf"/>
</dbReference>
<sequence>MEPDPGDIIILVGGKTGRDGIGGATGSSKEHTEDSIYTAGAEVQKGNPPEERKLQRLFRNPEIIKIIKRCNDFGAGGVSVAIGELANGLEIFLDRVPKKYEGLDGTELAISESQERMAVVVAAEHVERFKQMAHEENLEATEIANVTSGNRLKMYWRDTAIVDISRDFIDTHGMRQDAEIKVASPSAAHNFFASLSKYLRTALDAGDIKAAWLENLKDLNTVSQRGLGEQFDSSVGGGTVLMPFGGKYQLTPIEAMAAKIPVLESDTTTATLMSYGFNPHISTWSPFHGAVFAVVEAVTRNVAAGGDYSTIRTTLQEYFEKLGTDKSRWGKPFSALLGAYHALTELEIASIGGKDSMSGSFSNLDVPPTLIAIAVTTADAHHVTSPEFKKSGSTVVYVPLTRDEYELPHFDMLRRNLACITRLIQQGRVISAQTVRNGGIAAALSRMTFGNKIGIQLTGSFSATQLFMPEYGSFLLEVDEISKETLSELFKGVDHCILGHTIGQKVIQFQNIVIPVDEALTAWEKPLEAVFPTKTLEKGPDPVTVVHTQRNMQRPAIKIACPRVLIPVFPGTNCEYETQRAFEREGAVAETFVFRNLTQTDIDESLEALQQKIDQSQIITIPGGFSAGDEPDGSGKFIAAVFRNPRVKDAVMRLLKKRDGLMLGVCNGFQALIKLGLVPYGEISDMDEHSPMLTFNQIGRHMNRMVRTKIVSVLSPWFICHQPGDVHIIPSSHGEGRFIAPAELIQQLLKTGQIATQYIDLNGNPSMDIADNPNGSMNAVEGITSPDGRIFGKMAHTERIAQHVAKNIPGDKVQHLFKSGVAYFT</sequence>
<dbReference type="GO" id="GO:0004642">
    <property type="term" value="F:phosphoribosylformylglycinamidine synthase activity"/>
    <property type="evidence" value="ECO:0007669"/>
    <property type="project" value="TreeGrafter"/>
</dbReference>
<gene>
    <name evidence="2" type="ORF">A2Y62_12550</name>
</gene>
<proteinExistence type="predicted"/>
<comment type="caution">
    <text evidence="2">The sequence shown here is derived from an EMBL/GenBank/DDBJ whole genome shotgun (WGS) entry which is preliminary data.</text>
</comment>
<protein>
    <submittedName>
        <fullName evidence="2">Phosphoribosylformylglycinamidine synthase</fullName>
    </submittedName>
</protein>
<dbReference type="SUPFAM" id="SSF55326">
    <property type="entry name" value="PurM N-terminal domain-like"/>
    <property type="match status" value="1"/>
</dbReference>
<evidence type="ECO:0000313" key="3">
    <source>
        <dbReference type="Proteomes" id="UP000178943"/>
    </source>
</evidence>
<evidence type="ECO:0000313" key="2">
    <source>
        <dbReference type="EMBL" id="OGF66394.1"/>
    </source>
</evidence>
<dbReference type="Gene3D" id="3.30.1330.10">
    <property type="entry name" value="PurM-like, N-terminal domain"/>
    <property type="match status" value="1"/>
</dbReference>
<dbReference type="NCBIfam" id="TIGR01857">
    <property type="entry name" value="FGAM-synthase"/>
    <property type="match status" value="1"/>
</dbReference>
<name>A0A1F5VSJ0_9BACT</name>
<dbReference type="Pfam" id="PF02769">
    <property type="entry name" value="AIRS_C"/>
    <property type="match status" value="1"/>
</dbReference>
<accession>A0A1F5VSJ0</accession>
<dbReference type="SUPFAM" id="SSF56042">
    <property type="entry name" value="PurM C-terminal domain-like"/>
    <property type="match status" value="2"/>
</dbReference>
<dbReference type="Gene3D" id="3.40.50.880">
    <property type="match status" value="1"/>
</dbReference>